<dbReference type="EMBL" id="UIDG01000084">
    <property type="protein sequence ID" value="SUS05142.1"/>
    <property type="molecule type" value="Genomic_DNA"/>
</dbReference>
<proteinExistence type="predicted"/>
<protein>
    <submittedName>
        <fullName evidence="1">Uncharacterized protein</fullName>
    </submittedName>
</protein>
<dbReference type="AlphaFoldDB" id="A0A380TA74"/>
<organism evidence="1">
    <name type="scientific">metagenome</name>
    <dbReference type="NCBI Taxonomy" id="256318"/>
    <lineage>
        <taxon>unclassified sequences</taxon>
        <taxon>metagenomes</taxon>
    </lineage>
</organism>
<name>A0A380TA74_9ZZZZ</name>
<reference evidence="1" key="1">
    <citation type="submission" date="2018-07" db="EMBL/GenBank/DDBJ databases">
        <authorList>
            <person name="Quirk P.G."/>
            <person name="Krulwich T.A."/>
        </authorList>
    </citation>
    <scope>NUCLEOTIDE SEQUENCE</scope>
</reference>
<sequence>MLAARGRLSTAREAIFVVVGLLCWLGVSSSKADELIDDKVIQKVLRDDPCPVESEIEGPPQIIGFKGETERDMFRLKRIAGGNLQGEFCVIESLRFAPPTQSLSVLYRRDKGPWRKVEEGLAMEVLETRTNGYPDIRRLEYPPGALSRAERTWSYFSWDGTKYRKKSRVKKKS</sequence>
<evidence type="ECO:0000313" key="1">
    <source>
        <dbReference type="EMBL" id="SUS05142.1"/>
    </source>
</evidence>
<accession>A0A380TA74</accession>
<gene>
    <name evidence="1" type="ORF">DF3PB_1740004</name>
</gene>